<proteinExistence type="predicted"/>
<sequence>MDSGFEPPPPSTAIDKFSHSISEKLTSKNYLLWCQQVESMLKGHCLHHYLVNSQVPPKHLMVVDCNVDCVSASYLTWEQQDKLLLSWLQSSISHDILTRVFGCKLSWHLWDKIHVYFHLHMNAKAHQLRTKLRNTSLDNHTVSRYLFHIQALVDVLIAIGDAIPPCEQLDVILKGLSEDYELIVSLISSKFDPLSVNEVEMLLLAHEAHLDKFKKAHVAQVSAFDQHIVPHSTNTNNTQVGFDIEVVLVAMVGTQEFNAQCAINMDMKHLSVIIWYSAPWNTYHYQSHGFPIPNNQYVRPTPSSFVPSKLSHLTTSTSLHTMMATVDPYSSVNHWYPDSGASLHVTNGLNIQYAGVTKFLPPTNSKIPPVLNNLLFVPLITKNLDYSTLVIFSTWPSRLGHPGVDDQCNTVIFLH</sequence>
<dbReference type="Proteomes" id="UP000257109">
    <property type="component" value="Unassembled WGS sequence"/>
</dbReference>
<accession>A0A371IFK0</accession>
<evidence type="ECO:0000313" key="2">
    <source>
        <dbReference type="Proteomes" id="UP000257109"/>
    </source>
</evidence>
<dbReference type="PANTHER" id="PTHR47481:SF22">
    <property type="entry name" value="RETROTRANSPOSON GAG DOMAIN-CONTAINING PROTEIN"/>
    <property type="match status" value="1"/>
</dbReference>
<feature type="non-terminal residue" evidence="1">
    <location>
        <position position="1"/>
    </location>
</feature>
<comment type="caution">
    <text evidence="1">The sequence shown here is derived from an EMBL/GenBank/DDBJ whole genome shotgun (WGS) entry which is preliminary data.</text>
</comment>
<dbReference type="Pfam" id="PF14223">
    <property type="entry name" value="Retrotran_gag_2"/>
    <property type="match status" value="1"/>
</dbReference>
<dbReference type="AlphaFoldDB" id="A0A371IFK0"/>
<name>A0A371IFK0_MUCPR</name>
<gene>
    <name evidence="1" type="ORF">CR513_01249</name>
</gene>
<evidence type="ECO:0008006" key="3">
    <source>
        <dbReference type="Google" id="ProtNLM"/>
    </source>
</evidence>
<dbReference type="PANTHER" id="PTHR47481">
    <property type="match status" value="1"/>
</dbReference>
<evidence type="ECO:0000313" key="1">
    <source>
        <dbReference type="EMBL" id="RDY13765.1"/>
    </source>
</evidence>
<dbReference type="EMBL" id="QJKJ01000202">
    <property type="protein sequence ID" value="RDY13765.1"/>
    <property type="molecule type" value="Genomic_DNA"/>
</dbReference>
<reference evidence="1" key="1">
    <citation type="submission" date="2018-05" db="EMBL/GenBank/DDBJ databases">
        <title>Draft genome of Mucuna pruriens seed.</title>
        <authorList>
            <person name="Nnadi N.E."/>
            <person name="Vos R."/>
            <person name="Hasami M.H."/>
            <person name="Devisetty U.K."/>
            <person name="Aguiy J.C."/>
        </authorList>
    </citation>
    <scope>NUCLEOTIDE SEQUENCE [LARGE SCALE GENOMIC DNA]</scope>
    <source>
        <strain evidence="1">JCA_2017</strain>
    </source>
</reference>
<keyword evidence="2" id="KW-1185">Reference proteome</keyword>
<protein>
    <recommendedName>
        <fullName evidence="3">Retrovirus-related Pol polyprotein from transposon RE1</fullName>
    </recommendedName>
</protein>
<organism evidence="1 2">
    <name type="scientific">Mucuna pruriens</name>
    <name type="common">Velvet bean</name>
    <name type="synonym">Dolichos pruriens</name>
    <dbReference type="NCBI Taxonomy" id="157652"/>
    <lineage>
        <taxon>Eukaryota</taxon>
        <taxon>Viridiplantae</taxon>
        <taxon>Streptophyta</taxon>
        <taxon>Embryophyta</taxon>
        <taxon>Tracheophyta</taxon>
        <taxon>Spermatophyta</taxon>
        <taxon>Magnoliopsida</taxon>
        <taxon>eudicotyledons</taxon>
        <taxon>Gunneridae</taxon>
        <taxon>Pentapetalae</taxon>
        <taxon>rosids</taxon>
        <taxon>fabids</taxon>
        <taxon>Fabales</taxon>
        <taxon>Fabaceae</taxon>
        <taxon>Papilionoideae</taxon>
        <taxon>50 kb inversion clade</taxon>
        <taxon>NPAAA clade</taxon>
        <taxon>indigoferoid/millettioid clade</taxon>
        <taxon>Phaseoleae</taxon>
        <taxon>Mucuna</taxon>
    </lineage>
</organism>
<dbReference type="OrthoDB" id="1745344at2759"/>